<proteinExistence type="predicted"/>
<protein>
    <recommendedName>
        <fullName evidence="5">PsbP C-terminal domain-containing protein</fullName>
    </recommendedName>
</protein>
<keyword evidence="2" id="KW-0472">Membrane</keyword>
<reference evidence="3 4" key="1">
    <citation type="journal article" date="2015" name="Nature">
        <title>rRNA introns, odd ribosomes, and small enigmatic genomes across a large radiation of phyla.</title>
        <authorList>
            <person name="Brown C.T."/>
            <person name="Hug L.A."/>
            <person name="Thomas B.C."/>
            <person name="Sharon I."/>
            <person name="Castelle C.J."/>
            <person name="Singh A."/>
            <person name="Wilkins M.J."/>
            <person name="Williams K.H."/>
            <person name="Banfield J.F."/>
        </authorList>
    </citation>
    <scope>NUCLEOTIDE SEQUENCE [LARGE SCALE GENOMIC DNA]</scope>
</reference>
<evidence type="ECO:0000256" key="1">
    <source>
        <dbReference type="SAM" id="MobiDB-lite"/>
    </source>
</evidence>
<evidence type="ECO:0000313" key="3">
    <source>
        <dbReference type="EMBL" id="KKR72808.1"/>
    </source>
</evidence>
<evidence type="ECO:0008006" key="5">
    <source>
        <dbReference type="Google" id="ProtNLM"/>
    </source>
</evidence>
<sequence>MLIRIKTISYNRFMNARLVIFIIGGLIFGGMLAGLLYYANTHKTSSDSLDQQKLTEVPSPTPSPVPLEKYQNESGFLFEHPANITVTENEIDATSYADLTLTSETESGSIEIDIVDTKLKDLAAWKKQNKEATSSMKAIETELVDIPAYEEQLNNGKKTLIAIEKGTLYTVVVNHGDNFEYWENVYETIVDSFAFKLPEEDTAPPPAGGSSGGGSTGDDIIFEGEEIIE</sequence>
<evidence type="ECO:0000313" key="4">
    <source>
        <dbReference type="Proteomes" id="UP000034664"/>
    </source>
</evidence>
<feature type="transmembrane region" description="Helical" evidence="2">
    <location>
        <begin position="18"/>
        <end position="39"/>
    </location>
</feature>
<gene>
    <name evidence="3" type="ORF">UU14_C0002G0061</name>
</gene>
<comment type="caution">
    <text evidence="3">The sequence shown here is derived from an EMBL/GenBank/DDBJ whole genome shotgun (WGS) entry which is preliminary data.</text>
</comment>
<feature type="region of interest" description="Disordered" evidence="1">
    <location>
        <begin position="198"/>
        <end position="223"/>
    </location>
</feature>
<name>A0A0G0T734_9BACT</name>
<dbReference type="Proteomes" id="UP000034664">
    <property type="component" value="Unassembled WGS sequence"/>
</dbReference>
<accession>A0A0G0T734</accession>
<evidence type="ECO:0000256" key="2">
    <source>
        <dbReference type="SAM" id="Phobius"/>
    </source>
</evidence>
<dbReference type="EMBL" id="LBZM01000002">
    <property type="protein sequence ID" value="KKR72808.1"/>
    <property type="molecule type" value="Genomic_DNA"/>
</dbReference>
<keyword evidence="2" id="KW-1133">Transmembrane helix</keyword>
<keyword evidence="2" id="KW-0812">Transmembrane</keyword>
<dbReference type="AlphaFoldDB" id="A0A0G0T734"/>
<organism evidence="3 4">
    <name type="scientific">Candidatus Roizmanbacteria bacterium GW2011_GWB1_40_7</name>
    <dbReference type="NCBI Taxonomy" id="1618482"/>
    <lineage>
        <taxon>Bacteria</taxon>
        <taxon>Candidatus Roizmaniibacteriota</taxon>
    </lineage>
</organism>